<evidence type="ECO:0000313" key="16">
    <source>
        <dbReference type="Proteomes" id="UP000271227"/>
    </source>
</evidence>
<dbReference type="InterPro" id="IPR036942">
    <property type="entry name" value="Beta-barrel_TonB_sf"/>
</dbReference>
<dbReference type="GO" id="GO:0006826">
    <property type="term" value="P:iron ion transport"/>
    <property type="evidence" value="ECO:0007669"/>
    <property type="project" value="UniProtKB-KW"/>
</dbReference>
<dbReference type="AlphaFoldDB" id="A0A3M0CE07"/>
<dbReference type="InterPro" id="IPR000531">
    <property type="entry name" value="Beta-barrel_TonB"/>
</dbReference>
<dbReference type="InterPro" id="IPR039426">
    <property type="entry name" value="TonB-dep_rcpt-like"/>
</dbReference>
<keyword evidence="15" id="KW-0675">Receptor</keyword>
<evidence type="ECO:0000256" key="1">
    <source>
        <dbReference type="ARBA" id="ARBA00004571"/>
    </source>
</evidence>
<keyword evidence="3 11" id="KW-1134">Transmembrane beta strand</keyword>
<evidence type="ECO:0000256" key="7">
    <source>
        <dbReference type="ARBA" id="ARBA00023065"/>
    </source>
</evidence>
<evidence type="ECO:0000256" key="12">
    <source>
        <dbReference type="RuleBase" id="RU003357"/>
    </source>
</evidence>
<keyword evidence="5 11" id="KW-0812">Transmembrane</keyword>
<gene>
    <name evidence="15" type="ORF">BXY39_2073</name>
</gene>
<proteinExistence type="inferred from homology"/>
<evidence type="ECO:0000256" key="9">
    <source>
        <dbReference type="ARBA" id="ARBA00023136"/>
    </source>
</evidence>
<dbReference type="GO" id="GO:0009279">
    <property type="term" value="C:cell outer membrane"/>
    <property type="evidence" value="ECO:0007669"/>
    <property type="project" value="UniProtKB-SubCell"/>
</dbReference>
<keyword evidence="6" id="KW-0408">Iron</keyword>
<evidence type="ECO:0000256" key="5">
    <source>
        <dbReference type="ARBA" id="ARBA00022692"/>
    </source>
</evidence>
<keyword evidence="10 11" id="KW-0998">Cell outer membrane</keyword>
<evidence type="ECO:0000256" key="10">
    <source>
        <dbReference type="ARBA" id="ARBA00023237"/>
    </source>
</evidence>
<evidence type="ECO:0000256" key="8">
    <source>
        <dbReference type="ARBA" id="ARBA00023077"/>
    </source>
</evidence>
<reference evidence="15 16" key="1">
    <citation type="submission" date="2018-10" db="EMBL/GenBank/DDBJ databases">
        <title>Genomic Encyclopedia of Archaeal and Bacterial Type Strains, Phase II (KMG-II): from individual species to whole genera.</title>
        <authorList>
            <person name="Goeker M."/>
        </authorList>
    </citation>
    <scope>NUCLEOTIDE SEQUENCE [LARGE SCALE GENOMIC DNA]</scope>
    <source>
        <strain evidence="15 16">DSM 25217</strain>
    </source>
</reference>
<evidence type="ECO:0000256" key="2">
    <source>
        <dbReference type="ARBA" id="ARBA00022448"/>
    </source>
</evidence>
<dbReference type="InParanoid" id="A0A3M0CE07"/>
<keyword evidence="8 12" id="KW-0798">TonB box</keyword>
<evidence type="ECO:0000313" key="15">
    <source>
        <dbReference type="EMBL" id="RMB07978.1"/>
    </source>
</evidence>
<keyword evidence="4" id="KW-0410">Iron transport</keyword>
<dbReference type="InterPro" id="IPR012910">
    <property type="entry name" value="Plug_dom"/>
</dbReference>
<keyword evidence="2 11" id="KW-0813">Transport</keyword>
<comment type="subcellular location">
    <subcellularLocation>
        <location evidence="1 11">Cell outer membrane</location>
        <topology evidence="1 11">Multi-pass membrane protein</topology>
    </subcellularLocation>
</comment>
<keyword evidence="9 11" id="KW-0472">Membrane</keyword>
<evidence type="ECO:0000256" key="3">
    <source>
        <dbReference type="ARBA" id="ARBA00022452"/>
    </source>
</evidence>
<evidence type="ECO:0000256" key="6">
    <source>
        <dbReference type="ARBA" id="ARBA00023004"/>
    </source>
</evidence>
<evidence type="ECO:0000256" key="11">
    <source>
        <dbReference type="PROSITE-ProRule" id="PRU01360"/>
    </source>
</evidence>
<dbReference type="RefSeq" id="WP_211332183.1">
    <property type="nucleotide sequence ID" value="NZ_REFR01000011.1"/>
</dbReference>
<sequence>MADMPRANQDTLPGAAKNIKSAPHFVSGTGCKNPQHWRYSASALVIGLALGGMTPATPSAAAQDAQGEADSFTLEEIVVTSRRIEERLTDVPATVSVLTGRTIRDAGIERPEDFIGLTAGVTIVDAAEVGDTQVNIRGINGARDAENSFAFMVDGILYTNPAAFNREFSNLSQIEILKGPQGAIYGRNAAAGAIIVNTQTPDANGPVTGQVEASAANDNTFYANAALSGAIVEGKLAGSIAADWRSSDGFFRNDFLNDKVVDDFENYNINGRLVYTPTPDTTFDYKIRVGEVEGAAISFDAAFALPAFAGVNPAWNQDVNDHEFSFQPNINPQNEQDTFETSLKVEHDMEWATLTAWGLYSDIDNFFFSDGTSGAFGFFNDEPTCEQSTADLFGNFTLPAPQVLGNVPESLFNPASWPATDANGNPTQLGSVFGPYTPTTCDGTQFQLRDQTDISFEIRLAGELDNARWLLGAYYLDIDRQVAVNLGIDRGQGVIPQPFNGPETSNPTEQLVWDDFDSRVFAFFGQFAYDVSDRMELALALRYDNEKREVRSLVPTDARSQFVDFDGDGVFNGGAPLNPGLDPAFGGGARENERTFSELQPKVSLTYDISDDITAFASWGIGFKSGGFNNQGSAAIIEAFFNQPLGANLGISDVFEEETSSAFEVGVKGSAADGVVNFEAAGYYVEVDDMQFFEFLVGSFGLLRVVSNIDEVEIRGLEASINVRPNDWWQAYANANVLDSEINANSARPDTVGNEAPYTPDYTLNIGTQFNLPVNDGLDAIIRADWQLIGPTWFHTVQDQDRPTVFGAPGNYASTQRDSYHTLDMRVGFQSETWSLMAFARNLTNEDIIEEVIPAPEFGGSFLQPGALRRWGIELGYRF</sequence>
<dbReference type="EMBL" id="REFR01000011">
    <property type="protein sequence ID" value="RMB07978.1"/>
    <property type="molecule type" value="Genomic_DNA"/>
</dbReference>
<evidence type="ECO:0000256" key="4">
    <source>
        <dbReference type="ARBA" id="ARBA00022496"/>
    </source>
</evidence>
<protein>
    <submittedName>
        <fullName evidence="15">Iron complex outermembrane receptor protein</fullName>
    </submittedName>
</protein>
<dbReference type="PANTHER" id="PTHR32552:SF81">
    <property type="entry name" value="TONB-DEPENDENT OUTER MEMBRANE RECEPTOR"/>
    <property type="match status" value="1"/>
</dbReference>
<comment type="caution">
    <text evidence="15">The sequence shown here is derived from an EMBL/GenBank/DDBJ whole genome shotgun (WGS) entry which is preliminary data.</text>
</comment>
<dbReference type="Gene3D" id="2.40.170.20">
    <property type="entry name" value="TonB-dependent receptor, beta-barrel domain"/>
    <property type="match status" value="2"/>
</dbReference>
<dbReference type="Pfam" id="PF07715">
    <property type="entry name" value="Plug"/>
    <property type="match status" value="1"/>
</dbReference>
<dbReference type="SUPFAM" id="SSF56935">
    <property type="entry name" value="Porins"/>
    <property type="match status" value="1"/>
</dbReference>
<keyword evidence="7" id="KW-0406">Ion transport</keyword>
<feature type="domain" description="TonB-dependent receptor-like beta-barrel" evidence="13">
    <location>
        <begin position="429"/>
        <end position="843"/>
    </location>
</feature>
<organism evidence="15 16">
    <name type="scientific">Eilatimonas milleporae</name>
    <dbReference type="NCBI Taxonomy" id="911205"/>
    <lineage>
        <taxon>Bacteria</taxon>
        <taxon>Pseudomonadati</taxon>
        <taxon>Pseudomonadota</taxon>
        <taxon>Alphaproteobacteria</taxon>
        <taxon>Kordiimonadales</taxon>
        <taxon>Kordiimonadaceae</taxon>
        <taxon>Eilatimonas</taxon>
    </lineage>
</organism>
<evidence type="ECO:0000259" key="14">
    <source>
        <dbReference type="Pfam" id="PF07715"/>
    </source>
</evidence>
<dbReference type="PANTHER" id="PTHR32552">
    <property type="entry name" value="FERRICHROME IRON RECEPTOR-RELATED"/>
    <property type="match status" value="1"/>
</dbReference>
<feature type="domain" description="TonB-dependent receptor plug" evidence="14">
    <location>
        <begin position="88"/>
        <end position="193"/>
    </location>
</feature>
<dbReference type="Proteomes" id="UP000271227">
    <property type="component" value="Unassembled WGS sequence"/>
</dbReference>
<accession>A0A3M0CE07</accession>
<dbReference type="PROSITE" id="PS51257">
    <property type="entry name" value="PROKAR_LIPOPROTEIN"/>
    <property type="match status" value="1"/>
</dbReference>
<evidence type="ECO:0000259" key="13">
    <source>
        <dbReference type="Pfam" id="PF00593"/>
    </source>
</evidence>
<name>A0A3M0CE07_9PROT</name>
<keyword evidence="16" id="KW-1185">Reference proteome</keyword>
<dbReference type="PROSITE" id="PS52016">
    <property type="entry name" value="TONB_DEPENDENT_REC_3"/>
    <property type="match status" value="1"/>
</dbReference>
<comment type="similarity">
    <text evidence="11 12">Belongs to the TonB-dependent receptor family.</text>
</comment>
<dbReference type="Pfam" id="PF00593">
    <property type="entry name" value="TonB_dep_Rec_b-barrel"/>
    <property type="match status" value="1"/>
</dbReference>